<comment type="caution">
    <text evidence="2">The sequence shown here is derived from an EMBL/GenBank/DDBJ whole genome shotgun (WGS) entry which is preliminary data.</text>
</comment>
<organism evidence="2 3">
    <name type="scientific">Aureimonas altamirensis</name>
    <dbReference type="NCBI Taxonomy" id="370622"/>
    <lineage>
        <taxon>Bacteria</taxon>
        <taxon>Pseudomonadati</taxon>
        <taxon>Pseudomonadota</taxon>
        <taxon>Alphaproteobacteria</taxon>
        <taxon>Hyphomicrobiales</taxon>
        <taxon>Aurantimonadaceae</taxon>
        <taxon>Aureimonas</taxon>
    </lineage>
</organism>
<dbReference type="PANTHER" id="PTHR30543">
    <property type="entry name" value="CHROMATE REDUCTASE"/>
    <property type="match status" value="1"/>
</dbReference>
<name>A0A0B1Q5T0_9HYPH</name>
<dbReference type="GO" id="GO:0010181">
    <property type="term" value="F:FMN binding"/>
    <property type="evidence" value="ECO:0007669"/>
    <property type="project" value="TreeGrafter"/>
</dbReference>
<dbReference type="GO" id="GO:0005829">
    <property type="term" value="C:cytosol"/>
    <property type="evidence" value="ECO:0007669"/>
    <property type="project" value="TreeGrafter"/>
</dbReference>
<dbReference type="RefSeq" id="WP_039193580.1">
    <property type="nucleotide sequence ID" value="NZ_JRFJ01000003.1"/>
</dbReference>
<dbReference type="EMBL" id="JRFJ01000003">
    <property type="protein sequence ID" value="KHJ54282.1"/>
    <property type="molecule type" value="Genomic_DNA"/>
</dbReference>
<accession>A0A0B1Q5T0</accession>
<dbReference type="STRING" id="370622.LA66_12530"/>
<dbReference type="Pfam" id="PF03358">
    <property type="entry name" value="FMN_red"/>
    <property type="match status" value="1"/>
</dbReference>
<dbReference type="OrthoDB" id="9812295at2"/>
<feature type="domain" description="NADPH-dependent FMN reductase-like" evidence="1">
    <location>
        <begin position="2"/>
        <end position="151"/>
    </location>
</feature>
<dbReference type="SUPFAM" id="SSF52218">
    <property type="entry name" value="Flavoproteins"/>
    <property type="match status" value="1"/>
</dbReference>
<dbReference type="GO" id="GO:0016491">
    <property type="term" value="F:oxidoreductase activity"/>
    <property type="evidence" value="ECO:0007669"/>
    <property type="project" value="InterPro"/>
</dbReference>
<dbReference type="InterPro" id="IPR029039">
    <property type="entry name" value="Flavoprotein-like_sf"/>
</dbReference>
<evidence type="ECO:0000259" key="1">
    <source>
        <dbReference type="Pfam" id="PF03358"/>
    </source>
</evidence>
<dbReference type="InterPro" id="IPR005025">
    <property type="entry name" value="FMN_Rdtase-like_dom"/>
</dbReference>
<dbReference type="Gene3D" id="3.40.50.360">
    <property type="match status" value="1"/>
</dbReference>
<sequence length="192" mass="20601">MTRILAISGSLRKGSFNTALMHAAVDQAPQGVRVEAATLHGIPLYDGDLESADGIPQAVAALKDRIRHADGVLLVTPEYNNSLPGVFKNAIDWTTRPSSDIPLLYRGRPMAVIGASMGGFGTILSQNAWLPVLRTLGARPFFEGRLLVSRAQGVFDADGKLVDDKVRAQLADFIGAFAEFARTSARKDVRVA</sequence>
<evidence type="ECO:0000313" key="3">
    <source>
        <dbReference type="Proteomes" id="UP000030826"/>
    </source>
</evidence>
<reference evidence="2 3" key="1">
    <citation type="submission" date="2014-09" db="EMBL/GenBank/DDBJ databases">
        <title>Isolation and characterization of Aurantimonas altamirensis ON-56566 from clinical sample following a dog bite.</title>
        <authorList>
            <person name="Eshaghi A."/>
            <person name="Li A."/>
            <person name="Shahinas D."/>
            <person name="Bahn P."/>
            <person name="Kus J.V."/>
            <person name="Patel S.N."/>
        </authorList>
    </citation>
    <scope>NUCLEOTIDE SEQUENCE [LARGE SCALE GENOMIC DNA]</scope>
    <source>
        <strain evidence="2 3">ON-56566</strain>
    </source>
</reference>
<dbReference type="AlphaFoldDB" id="A0A0B1Q5T0"/>
<gene>
    <name evidence="2" type="ORF">LA66_12530</name>
</gene>
<dbReference type="InterPro" id="IPR050712">
    <property type="entry name" value="NAD(P)H-dep_reductase"/>
</dbReference>
<protein>
    <submittedName>
        <fullName evidence="2">NADPH-dependent FMN reductase</fullName>
    </submittedName>
</protein>
<proteinExistence type="predicted"/>
<dbReference type="Proteomes" id="UP000030826">
    <property type="component" value="Unassembled WGS sequence"/>
</dbReference>
<evidence type="ECO:0000313" key="2">
    <source>
        <dbReference type="EMBL" id="KHJ54282.1"/>
    </source>
</evidence>
<dbReference type="PANTHER" id="PTHR30543:SF21">
    <property type="entry name" value="NAD(P)H-DEPENDENT FMN REDUCTASE LOT6"/>
    <property type="match status" value="1"/>
</dbReference>